<name>A0A0E9TJ13_ANGAN</name>
<dbReference type="AlphaFoldDB" id="A0A0E9TJ13"/>
<dbReference type="EMBL" id="GBXM01055140">
    <property type="protein sequence ID" value="JAH53437.1"/>
    <property type="molecule type" value="Transcribed_RNA"/>
</dbReference>
<protein>
    <submittedName>
        <fullName evidence="1">Uncharacterized protein</fullName>
    </submittedName>
</protein>
<proteinExistence type="predicted"/>
<accession>A0A0E9TJ13</accession>
<evidence type="ECO:0000313" key="1">
    <source>
        <dbReference type="EMBL" id="JAH53437.1"/>
    </source>
</evidence>
<reference evidence="1" key="1">
    <citation type="submission" date="2014-11" db="EMBL/GenBank/DDBJ databases">
        <authorList>
            <person name="Amaro Gonzalez C."/>
        </authorList>
    </citation>
    <scope>NUCLEOTIDE SEQUENCE</scope>
</reference>
<organism evidence="1">
    <name type="scientific">Anguilla anguilla</name>
    <name type="common">European freshwater eel</name>
    <name type="synonym">Muraena anguilla</name>
    <dbReference type="NCBI Taxonomy" id="7936"/>
    <lineage>
        <taxon>Eukaryota</taxon>
        <taxon>Metazoa</taxon>
        <taxon>Chordata</taxon>
        <taxon>Craniata</taxon>
        <taxon>Vertebrata</taxon>
        <taxon>Euteleostomi</taxon>
        <taxon>Actinopterygii</taxon>
        <taxon>Neopterygii</taxon>
        <taxon>Teleostei</taxon>
        <taxon>Anguilliformes</taxon>
        <taxon>Anguillidae</taxon>
        <taxon>Anguilla</taxon>
    </lineage>
</organism>
<sequence>MHSKLYTSMSGLLAISSNRPKISRISAGNYHCINKNH</sequence>
<reference evidence="1" key="2">
    <citation type="journal article" date="2015" name="Fish Shellfish Immunol.">
        <title>Early steps in the European eel (Anguilla anguilla)-Vibrio vulnificus interaction in the gills: Role of the RtxA13 toxin.</title>
        <authorList>
            <person name="Callol A."/>
            <person name="Pajuelo D."/>
            <person name="Ebbesson L."/>
            <person name="Teles M."/>
            <person name="MacKenzie S."/>
            <person name="Amaro C."/>
        </authorList>
    </citation>
    <scope>NUCLEOTIDE SEQUENCE</scope>
</reference>
<dbReference type="EMBL" id="GBXM01027982">
    <property type="protein sequence ID" value="JAH80595.1"/>
    <property type="molecule type" value="Transcribed_RNA"/>
</dbReference>